<dbReference type="Proteomes" id="UP000663838">
    <property type="component" value="Unassembled WGS sequence"/>
</dbReference>
<dbReference type="SUPFAM" id="SSF81321">
    <property type="entry name" value="Family A G protein-coupled receptor-like"/>
    <property type="match status" value="1"/>
</dbReference>
<evidence type="ECO:0000256" key="2">
    <source>
        <dbReference type="ARBA" id="ARBA00022692"/>
    </source>
</evidence>
<feature type="transmembrane region" description="Helical" evidence="8">
    <location>
        <begin position="85"/>
        <end position="106"/>
    </location>
</feature>
<feature type="domain" description="G-protein coupled receptors family 1 profile" evidence="9">
    <location>
        <begin position="29"/>
        <end position="292"/>
    </location>
</feature>
<dbReference type="PANTHER" id="PTHR24243">
    <property type="entry name" value="G-PROTEIN COUPLED RECEPTOR"/>
    <property type="match status" value="1"/>
</dbReference>
<evidence type="ECO:0000256" key="7">
    <source>
        <dbReference type="ARBA" id="ARBA00023224"/>
    </source>
</evidence>
<keyword evidence="3 8" id="KW-1133">Transmembrane helix</keyword>
<accession>A0A817WPU9</accession>
<evidence type="ECO:0000256" key="4">
    <source>
        <dbReference type="ARBA" id="ARBA00023040"/>
    </source>
</evidence>
<evidence type="ECO:0000313" key="10">
    <source>
        <dbReference type="EMBL" id="CAF3357823.1"/>
    </source>
</evidence>
<organism evidence="10 12">
    <name type="scientific">Rotaria socialis</name>
    <dbReference type="NCBI Taxonomy" id="392032"/>
    <lineage>
        <taxon>Eukaryota</taxon>
        <taxon>Metazoa</taxon>
        <taxon>Spiralia</taxon>
        <taxon>Gnathifera</taxon>
        <taxon>Rotifera</taxon>
        <taxon>Eurotatoria</taxon>
        <taxon>Bdelloidea</taxon>
        <taxon>Philodinida</taxon>
        <taxon>Philodinidae</taxon>
        <taxon>Rotaria</taxon>
    </lineage>
</organism>
<keyword evidence="7" id="KW-0807">Transducer</keyword>
<evidence type="ECO:0000256" key="3">
    <source>
        <dbReference type="ARBA" id="ARBA00022989"/>
    </source>
</evidence>
<evidence type="ECO:0000256" key="8">
    <source>
        <dbReference type="SAM" id="Phobius"/>
    </source>
</evidence>
<dbReference type="EMBL" id="CAJNYV010000331">
    <property type="protein sequence ID" value="CAF3357823.1"/>
    <property type="molecule type" value="Genomic_DNA"/>
</dbReference>
<keyword evidence="6" id="KW-0675">Receptor</keyword>
<protein>
    <recommendedName>
        <fullName evidence="9">G-protein coupled receptors family 1 profile domain-containing protein</fullName>
    </recommendedName>
</protein>
<evidence type="ECO:0000259" key="9">
    <source>
        <dbReference type="PROSITE" id="PS50262"/>
    </source>
</evidence>
<proteinExistence type="predicted"/>
<evidence type="ECO:0000256" key="6">
    <source>
        <dbReference type="ARBA" id="ARBA00023170"/>
    </source>
</evidence>
<name>A0A817WPU9_9BILA</name>
<keyword evidence="4" id="KW-0297">G-protein coupled receptor</keyword>
<dbReference type="InterPro" id="IPR017452">
    <property type="entry name" value="GPCR_Rhodpsn_7TM"/>
</dbReference>
<feature type="transmembrane region" description="Helical" evidence="8">
    <location>
        <begin position="12"/>
        <end position="36"/>
    </location>
</feature>
<comment type="subcellular location">
    <subcellularLocation>
        <location evidence="1">Membrane</location>
        <topology evidence="1">Multi-pass membrane protein</topology>
    </subcellularLocation>
</comment>
<evidence type="ECO:0000256" key="5">
    <source>
        <dbReference type="ARBA" id="ARBA00023136"/>
    </source>
</evidence>
<feature type="transmembrane region" description="Helical" evidence="8">
    <location>
        <begin position="236"/>
        <end position="262"/>
    </location>
</feature>
<keyword evidence="2 8" id="KW-0812">Transmembrane</keyword>
<comment type="caution">
    <text evidence="10">The sequence shown here is derived from an EMBL/GenBank/DDBJ whole genome shotgun (WGS) entry which is preliminary data.</text>
</comment>
<gene>
    <name evidence="10" type="ORF">KIK155_LOCUS4208</name>
    <name evidence="11" type="ORF">TOA249_LOCUS22574</name>
</gene>
<keyword evidence="5 8" id="KW-0472">Membrane</keyword>
<sequence length="334" mass="38733">MNSTCHANANVILSFFILGCLLTIVGIVLNLCLCILFCRAKSLFNTPYAIFIIALSIADIVKLVAEYVVHILFLYIRHPYFVCSITWFLTMTSENTSYAFLCALGIERNLKVWAVNGHCLITRRRACIVTLLIVLFVIMYDHPFLFFPHDQSFCFFKLFNQKVLFSCDNAHYSAYGFKFSLTQLLFIENVGLNNLALPILIITTNIILIFGLRRRSYQRQHCLGRSKKYDWRERSVMLYMLLSSLTFVLLTSPIGILGIWTTLHDQHIPTNNLSLVLDLLEIVHHCSHFPILLMTSSIIRTKTFQILFQFRLSRRNSQNILRISNKRSFHSQEK</sequence>
<dbReference type="PANTHER" id="PTHR24243:SF230">
    <property type="entry name" value="G-PROTEIN COUPLED RECEPTORS FAMILY 1 PROFILE DOMAIN-CONTAINING PROTEIN"/>
    <property type="match status" value="1"/>
</dbReference>
<evidence type="ECO:0000313" key="12">
    <source>
        <dbReference type="Proteomes" id="UP000663865"/>
    </source>
</evidence>
<dbReference type="GO" id="GO:0004930">
    <property type="term" value="F:G protein-coupled receptor activity"/>
    <property type="evidence" value="ECO:0007669"/>
    <property type="project" value="UniProtKB-KW"/>
</dbReference>
<feature type="transmembrane region" description="Helical" evidence="8">
    <location>
        <begin position="126"/>
        <end position="147"/>
    </location>
</feature>
<dbReference type="AlphaFoldDB" id="A0A817WPU9"/>
<dbReference type="Gene3D" id="1.20.1070.10">
    <property type="entry name" value="Rhodopsin 7-helix transmembrane proteins"/>
    <property type="match status" value="1"/>
</dbReference>
<feature type="transmembrane region" description="Helical" evidence="8">
    <location>
        <begin position="48"/>
        <end position="73"/>
    </location>
</feature>
<dbReference type="GO" id="GO:0005886">
    <property type="term" value="C:plasma membrane"/>
    <property type="evidence" value="ECO:0007669"/>
    <property type="project" value="TreeGrafter"/>
</dbReference>
<dbReference type="Proteomes" id="UP000663865">
    <property type="component" value="Unassembled WGS sequence"/>
</dbReference>
<reference evidence="10" key="1">
    <citation type="submission" date="2021-02" db="EMBL/GenBank/DDBJ databases">
        <authorList>
            <person name="Nowell W R."/>
        </authorList>
    </citation>
    <scope>NUCLEOTIDE SEQUENCE</scope>
</reference>
<feature type="transmembrane region" description="Helical" evidence="8">
    <location>
        <begin position="195"/>
        <end position="215"/>
    </location>
</feature>
<evidence type="ECO:0000313" key="11">
    <source>
        <dbReference type="EMBL" id="CAF4788216.1"/>
    </source>
</evidence>
<evidence type="ECO:0000256" key="1">
    <source>
        <dbReference type="ARBA" id="ARBA00004141"/>
    </source>
</evidence>
<dbReference type="CDD" id="cd00637">
    <property type="entry name" value="7tm_classA_rhodopsin-like"/>
    <property type="match status" value="1"/>
</dbReference>
<dbReference type="EMBL" id="CAJOBS010002065">
    <property type="protein sequence ID" value="CAF4788216.1"/>
    <property type="molecule type" value="Genomic_DNA"/>
</dbReference>
<dbReference type="PROSITE" id="PS50262">
    <property type="entry name" value="G_PROTEIN_RECEP_F1_2"/>
    <property type="match status" value="1"/>
</dbReference>